<evidence type="ECO:0000256" key="1">
    <source>
        <dbReference type="SAM" id="MobiDB-lite"/>
    </source>
</evidence>
<sequence length="560" mass="61465">MPIWMSGSALLVMPLASAMTSAVGGSSQLAIGTCLWTKLVGRETPNGLRRSMATLVENRDVLLVPALQSLVWLSKGTMAPDSYTRTTTGPSLLPWPGSTTPHGPSQAMELKAPRGGVVWSCTAYVYGGCLHSEQQHMAPTRSTQDGLAGCDECVHMLQPQRRGSIAAQASAMDEQMKDATYDSVPSSADVHTDHQLGRYFLGRQQHHISVSEVDQCRSLQRNDANEETHTSIEELHIIQQLINTVLVSRWPYGTSRLLARRSSRIGYDIPWPCSGTLIMATVVPAPRDRSQCNFNLCSSKLARGFWATTDPECLVRIPLDPCRGTQHKARLDHGAASKMVRLEPISERAGEIAQDVGPCLAVSHNAATACARIYIHTHIQQVHTRPFRYPHRPSVYPPNELPSHVLPMAIKMPLPGDRQWRRLATAGAIRKIYTVATSAACPLSSLRGFATTCLQGNKPSHHQPINSPQDKEPFEPFEPSSSTHPALVSPLVEAPFARLTKFYPRSPPLEGGERRRAGGELGTRSRSVFGFAHQCARLRRISGRPEELLLACQAWTTVIT</sequence>
<feature type="region of interest" description="Disordered" evidence="1">
    <location>
        <begin position="457"/>
        <end position="482"/>
    </location>
</feature>
<accession>G0RTM2</accession>
<dbReference type="Proteomes" id="UP000008984">
    <property type="component" value="Unassembled WGS sequence"/>
</dbReference>
<keyword evidence="4" id="KW-1185">Reference proteome</keyword>
<dbReference type="HOGENOM" id="CLU_486661_0_0_1"/>
<dbReference type="GeneID" id="18483678"/>
<feature type="region of interest" description="Disordered" evidence="1">
    <location>
        <begin position="85"/>
        <end position="109"/>
    </location>
</feature>
<feature type="signal peptide" evidence="2">
    <location>
        <begin position="1"/>
        <end position="18"/>
    </location>
</feature>
<feature type="chain" id="PRO_5003409020" evidence="2">
    <location>
        <begin position="19"/>
        <end position="560"/>
    </location>
</feature>
<evidence type="ECO:0000313" key="3">
    <source>
        <dbReference type="EMBL" id="EGR45387.1"/>
    </source>
</evidence>
<gene>
    <name evidence="3" type="ORF">TRIREDRAFT_123608</name>
</gene>
<dbReference type="EMBL" id="GL985079">
    <property type="protein sequence ID" value="EGR45387.1"/>
    <property type="molecule type" value="Genomic_DNA"/>
</dbReference>
<dbReference type="VEuPathDB" id="FungiDB:TRIREDRAFT_123608"/>
<dbReference type="RefSeq" id="XP_006968588.1">
    <property type="nucleotide sequence ID" value="XM_006968526.1"/>
</dbReference>
<reference evidence="3 4" key="1">
    <citation type="journal article" date="2008" name="Nat. Biotechnol.">
        <title>Genome sequencing and analysis of the biomass-degrading fungus Trichoderma reesei (syn. Hypocrea jecorina).</title>
        <authorList>
            <person name="Martinez D."/>
            <person name="Berka R.M."/>
            <person name="Henrissat B."/>
            <person name="Saloheimo M."/>
            <person name="Arvas M."/>
            <person name="Baker S.E."/>
            <person name="Chapman J."/>
            <person name="Chertkov O."/>
            <person name="Coutinho P.M."/>
            <person name="Cullen D."/>
            <person name="Danchin E.G."/>
            <person name="Grigoriev I.V."/>
            <person name="Harris P."/>
            <person name="Jackson M."/>
            <person name="Kubicek C.P."/>
            <person name="Han C.S."/>
            <person name="Ho I."/>
            <person name="Larrondo L.F."/>
            <person name="de Leon A.L."/>
            <person name="Magnuson J.K."/>
            <person name="Merino S."/>
            <person name="Misra M."/>
            <person name="Nelson B."/>
            <person name="Putnam N."/>
            <person name="Robbertse B."/>
            <person name="Salamov A.A."/>
            <person name="Schmoll M."/>
            <person name="Terry A."/>
            <person name="Thayer N."/>
            <person name="Westerholm-Parvinen A."/>
            <person name="Schoch C.L."/>
            <person name="Yao J."/>
            <person name="Barabote R."/>
            <person name="Nelson M.A."/>
            <person name="Detter C."/>
            <person name="Bruce D."/>
            <person name="Kuske C.R."/>
            <person name="Xie G."/>
            <person name="Richardson P."/>
            <person name="Rokhsar D.S."/>
            <person name="Lucas S.M."/>
            <person name="Rubin E.M."/>
            <person name="Dunn-Coleman N."/>
            <person name="Ward M."/>
            <person name="Brettin T.S."/>
        </authorList>
    </citation>
    <scope>NUCLEOTIDE SEQUENCE [LARGE SCALE GENOMIC DNA]</scope>
    <source>
        <strain evidence="3 4">QM6a</strain>
    </source>
</reference>
<evidence type="ECO:0000256" key="2">
    <source>
        <dbReference type="SAM" id="SignalP"/>
    </source>
</evidence>
<feature type="compositionally biased region" description="Polar residues" evidence="1">
    <location>
        <begin position="457"/>
        <end position="468"/>
    </location>
</feature>
<keyword evidence="2" id="KW-0732">Signal</keyword>
<dbReference type="AlphaFoldDB" id="G0RTM2"/>
<name>G0RTM2_HYPJQ</name>
<protein>
    <submittedName>
        <fullName evidence="3">Predicted protein</fullName>
    </submittedName>
</protein>
<evidence type="ECO:0000313" key="4">
    <source>
        <dbReference type="Proteomes" id="UP000008984"/>
    </source>
</evidence>
<proteinExistence type="predicted"/>
<organism evidence="4">
    <name type="scientific">Hypocrea jecorina (strain QM6a)</name>
    <name type="common">Trichoderma reesei</name>
    <dbReference type="NCBI Taxonomy" id="431241"/>
    <lineage>
        <taxon>Eukaryota</taxon>
        <taxon>Fungi</taxon>
        <taxon>Dikarya</taxon>
        <taxon>Ascomycota</taxon>
        <taxon>Pezizomycotina</taxon>
        <taxon>Sordariomycetes</taxon>
        <taxon>Hypocreomycetidae</taxon>
        <taxon>Hypocreales</taxon>
        <taxon>Hypocreaceae</taxon>
        <taxon>Trichoderma</taxon>
    </lineage>
</organism>
<dbReference type="KEGG" id="tre:TRIREDRAFT_123608"/>